<proteinExistence type="predicted"/>
<gene>
    <name evidence="2" type="ORF">AMECASPLE_036490</name>
</gene>
<protein>
    <submittedName>
        <fullName evidence="2">Uncharacterized protein</fullName>
    </submittedName>
</protein>
<evidence type="ECO:0000256" key="1">
    <source>
        <dbReference type="SAM" id="Phobius"/>
    </source>
</evidence>
<feature type="transmembrane region" description="Helical" evidence="1">
    <location>
        <begin position="12"/>
        <end position="30"/>
    </location>
</feature>
<accession>A0ABV0Z5X1</accession>
<name>A0ABV0Z5X1_9TELE</name>
<comment type="caution">
    <text evidence="2">The sequence shown here is derived from an EMBL/GenBank/DDBJ whole genome shotgun (WGS) entry which is preliminary data.</text>
</comment>
<keyword evidence="1" id="KW-1133">Transmembrane helix</keyword>
<evidence type="ECO:0000313" key="2">
    <source>
        <dbReference type="EMBL" id="MEQ2301480.1"/>
    </source>
</evidence>
<organism evidence="2 3">
    <name type="scientific">Ameca splendens</name>
    <dbReference type="NCBI Taxonomy" id="208324"/>
    <lineage>
        <taxon>Eukaryota</taxon>
        <taxon>Metazoa</taxon>
        <taxon>Chordata</taxon>
        <taxon>Craniata</taxon>
        <taxon>Vertebrata</taxon>
        <taxon>Euteleostomi</taxon>
        <taxon>Actinopterygii</taxon>
        <taxon>Neopterygii</taxon>
        <taxon>Teleostei</taxon>
        <taxon>Neoteleostei</taxon>
        <taxon>Acanthomorphata</taxon>
        <taxon>Ovalentaria</taxon>
        <taxon>Atherinomorphae</taxon>
        <taxon>Cyprinodontiformes</taxon>
        <taxon>Goodeidae</taxon>
        <taxon>Ameca</taxon>
    </lineage>
</organism>
<keyword evidence="3" id="KW-1185">Reference proteome</keyword>
<keyword evidence="1" id="KW-0472">Membrane</keyword>
<reference evidence="2 3" key="1">
    <citation type="submission" date="2021-06" db="EMBL/GenBank/DDBJ databases">
        <authorList>
            <person name="Palmer J.M."/>
        </authorList>
    </citation>
    <scope>NUCLEOTIDE SEQUENCE [LARGE SCALE GENOMIC DNA]</scope>
    <source>
        <strain evidence="2 3">AS_MEX2019</strain>
        <tissue evidence="2">Muscle</tissue>
    </source>
</reference>
<sequence>MNSVIIIYETNFPYFCFFLFLIHPCYHFYFPFCLRVLPASHPTAAPTPPPTLATTAEADAERPAAPAENPHIINSFVQMIKQQRSFDECSMKCIKCSMQHLKYKLPLSLNGVTIKK</sequence>
<evidence type="ECO:0000313" key="3">
    <source>
        <dbReference type="Proteomes" id="UP001469553"/>
    </source>
</evidence>
<dbReference type="EMBL" id="JAHRIP010052829">
    <property type="protein sequence ID" value="MEQ2301480.1"/>
    <property type="molecule type" value="Genomic_DNA"/>
</dbReference>
<dbReference type="Proteomes" id="UP001469553">
    <property type="component" value="Unassembled WGS sequence"/>
</dbReference>
<keyword evidence="1" id="KW-0812">Transmembrane</keyword>